<gene>
    <name evidence="9" type="ORF">A2988_02935</name>
</gene>
<evidence type="ECO:0000256" key="7">
    <source>
        <dbReference type="ARBA" id="ARBA00023136"/>
    </source>
</evidence>
<feature type="transmembrane region" description="Helical" evidence="8">
    <location>
        <begin position="30"/>
        <end position="48"/>
    </location>
</feature>
<evidence type="ECO:0000313" key="9">
    <source>
        <dbReference type="EMBL" id="OGD34453.1"/>
    </source>
</evidence>
<comment type="similarity">
    <text evidence="2">Belongs to the autoinducer-2 exporter (AI-2E) (TC 2.A.86) family.</text>
</comment>
<evidence type="ECO:0000256" key="1">
    <source>
        <dbReference type="ARBA" id="ARBA00004651"/>
    </source>
</evidence>
<protein>
    <recommendedName>
        <fullName evidence="11">AI-2E family transporter</fullName>
    </recommendedName>
</protein>
<feature type="transmembrane region" description="Helical" evidence="8">
    <location>
        <begin position="136"/>
        <end position="162"/>
    </location>
</feature>
<proteinExistence type="inferred from homology"/>
<dbReference type="GO" id="GO:0016020">
    <property type="term" value="C:membrane"/>
    <property type="evidence" value="ECO:0007669"/>
    <property type="project" value="UniProtKB-SubCell"/>
</dbReference>
<evidence type="ECO:0000256" key="6">
    <source>
        <dbReference type="ARBA" id="ARBA00022989"/>
    </source>
</evidence>
<keyword evidence="6 8" id="KW-1133">Transmembrane helix</keyword>
<feature type="transmembrane region" description="Helical" evidence="8">
    <location>
        <begin position="246"/>
        <end position="271"/>
    </location>
</feature>
<comment type="subcellular location">
    <subcellularLocation>
        <location evidence="1">Cell membrane</location>
        <topology evidence="1">Multi-pass membrane protein</topology>
    </subcellularLocation>
</comment>
<dbReference type="PANTHER" id="PTHR21716:SF53">
    <property type="entry name" value="PERMEASE PERM-RELATED"/>
    <property type="match status" value="1"/>
</dbReference>
<keyword evidence="5 8" id="KW-0812">Transmembrane</keyword>
<evidence type="ECO:0000256" key="8">
    <source>
        <dbReference type="SAM" id="Phobius"/>
    </source>
</evidence>
<evidence type="ECO:0000313" key="10">
    <source>
        <dbReference type="Proteomes" id="UP000176650"/>
    </source>
</evidence>
<feature type="transmembrane region" description="Helical" evidence="8">
    <location>
        <begin position="202"/>
        <end position="234"/>
    </location>
</feature>
<organism evidence="9 10">
    <name type="scientific">Candidatus Azambacteria bacterium RIFCSPLOWO2_01_FULL_46_25</name>
    <dbReference type="NCBI Taxonomy" id="1797298"/>
    <lineage>
        <taxon>Bacteria</taxon>
        <taxon>Candidatus Azamiibacteriota</taxon>
    </lineage>
</organism>
<evidence type="ECO:0000256" key="3">
    <source>
        <dbReference type="ARBA" id="ARBA00022448"/>
    </source>
</evidence>
<evidence type="ECO:0000256" key="5">
    <source>
        <dbReference type="ARBA" id="ARBA00022692"/>
    </source>
</evidence>
<dbReference type="STRING" id="1797298.A2988_02935"/>
<dbReference type="PANTHER" id="PTHR21716">
    <property type="entry name" value="TRANSMEMBRANE PROTEIN"/>
    <property type="match status" value="1"/>
</dbReference>
<feature type="transmembrane region" description="Helical" evidence="8">
    <location>
        <begin position="292"/>
        <end position="317"/>
    </location>
</feature>
<name>A0A1F5BV15_9BACT</name>
<keyword evidence="7 8" id="KW-0472">Membrane</keyword>
<evidence type="ECO:0000256" key="4">
    <source>
        <dbReference type="ARBA" id="ARBA00022475"/>
    </source>
</evidence>
<dbReference type="GO" id="GO:0055085">
    <property type="term" value="P:transmembrane transport"/>
    <property type="evidence" value="ECO:0007669"/>
    <property type="project" value="TreeGrafter"/>
</dbReference>
<dbReference type="InterPro" id="IPR002549">
    <property type="entry name" value="AI-2E-like"/>
</dbReference>
<dbReference type="Proteomes" id="UP000176650">
    <property type="component" value="Unassembled WGS sequence"/>
</dbReference>
<reference evidence="9 10" key="1">
    <citation type="journal article" date="2016" name="Nat. Commun.">
        <title>Thousands of microbial genomes shed light on interconnected biogeochemical processes in an aquifer system.</title>
        <authorList>
            <person name="Anantharaman K."/>
            <person name="Brown C.T."/>
            <person name="Hug L.A."/>
            <person name="Sharon I."/>
            <person name="Castelle C.J."/>
            <person name="Probst A.J."/>
            <person name="Thomas B.C."/>
            <person name="Singh A."/>
            <person name="Wilkins M.J."/>
            <person name="Karaoz U."/>
            <person name="Brodie E.L."/>
            <person name="Williams K.H."/>
            <person name="Hubbard S.S."/>
            <person name="Banfield J.F."/>
        </authorList>
    </citation>
    <scope>NUCLEOTIDE SEQUENCE [LARGE SCALE GENOMIC DNA]</scope>
</reference>
<dbReference type="EMBL" id="MEYS01000001">
    <property type="protein sequence ID" value="OGD34453.1"/>
    <property type="molecule type" value="Genomic_DNA"/>
</dbReference>
<feature type="transmembrane region" description="Helical" evidence="8">
    <location>
        <begin position="60"/>
        <end position="78"/>
    </location>
</feature>
<evidence type="ECO:0000256" key="2">
    <source>
        <dbReference type="ARBA" id="ARBA00009773"/>
    </source>
</evidence>
<dbReference type="Pfam" id="PF01594">
    <property type="entry name" value="AI-2E_transport"/>
    <property type="match status" value="1"/>
</dbReference>
<keyword evidence="4" id="KW-1003">Cell membrane</keyword>
<evidence type="ECO:0008006" key="11">
    <source>
        <dbReference type="Google" id="ProtNLM"/>
    </source>
</evidence>
<accession>A0A1F5BV15</accession>
<comment type="caution">
    <text evidence="9">The sequence shown here is derived from an EMBL/GenBank/DDBJ whole genome shotgun (WGS) entry which is preliminary data.</text>
</comment>
<feature type="transmembrane region" description="Helical" evidence="8">
    <location>
        <begin position="7"/>
        <end position="24"/>
    </location>
</feature>
<keyword evidence="3" id="KW-0813">Transport</keyword>
<dbReference type="AlphaFoldDB" id="A0A1F5BV15"/>
<sequence length="342" mass="37005">MSISLGTLFKAALVVLGIWFLFLVKEVLAILFLAIIIASALAPLGEFFDRFYLPRAVSVLGVYLVLIGVVVGVFYLIIPPLINDLKELALVVPEYYETVSKQIFKTTRGISPDYAKSAQEFLINFGDKIKGFTAGIFGAVSGIFGGVVAFGAILVISFYLAIQKKGVEEFLRLVTPEVNEEYVLNLWRRVEKKLSKWLQGQLLLAFVVGILVFIGLSFIGVPYALLLGFIAAIFEILPIAGPVLSAVVGVSVAILVSPVLALFTVLFYIILQQVENHVLVPILMKRATGLNPVVVIVALLVGAKLGGVLGMLISVPITTIAGELLEDFAKQKSAHKKSGERA</sequence>